<evidence type="ECO:0000256" key="2">
    <source>
        <dbReference type="ARBA" id="ARBA00004370"/>
    </source>
</evidence>
<keyword evidence="5" id="KW-0460">Magnesium</keyword>
<evidence type="ECO:0000256" key="9">
    <source>
        <dbReference type="ARBA" id="ARBA00049512"/>
    </source>
</evidence>
<gene>
    <name evidence="12" type="ORF">ALC60_05459</name>
</gene>
<dbReference type="Gene3D" id="2.60.40.420">
    <property type="entry name" value="Cupredoxins - blue copper proteins"/>
    <property type="match status" value="1"/>
</dbReference>
<dbReference type="EMBL" id="KQ982507">
    <property type="protein sequence ID" value="KYQ55644.1"/>
    <property type="molecule type" value="Genomic_DNA"/>
</dbReference>
<dbReference type="InterPro" id="IPR008972">
    <property type="entry name" value="Cupredoxin"/>
</dbReference>
<dbReference type="InterPro" id="IPR002429">
    <property type="entry name" value="CcO_II-like_C"/>
</dbReference>
<evidence type="ECO:0000256" key="3">
    <source>
        <dbReference type="ARBA" id="ARBA00022448"/>
    </source>
</evidence>
<dbReference type="SUPFAM" id="SSF81464">
    <property type="entry name" value="Cytochrome c oxidase subunit II-like, transmembrane region"/>
    <property type="match status" value="1"/>
</dbReference>
<comment type="subcellular location">
    <subcellularLocation>
        <location evidence="2">Membrane</location>
    </subcellularLocation>
</comment>
<dbReference type="AlphaFoldDB" id="A0A151X5P2"/>
<evidence type="ECO:0000256" key="5">
    <source>
        <dbReference type="ARBA" id="ARBA00022842"/>
    </source>
</evidence>
<comment type="catalytic activity">
    <reaction evidence="9">
        <text>4 Fe(II)-[cytochrome c] + O2 + 8 H(+)(in) = 4 Fe(III)-[cytochrome c] + 2 H2O + 4 H(+)(out)</text>
        <dbReference type="Rhea" id="RHEA:11436"/>
        <dbReference type="Rhea" id="RHEA-COMP:10350"/>
        <dbReference type="Rhea" id="RHEA-COMP:14399"/>
        <dbReference type="ChEBI" id="CHEBI:15377"/>
        <dbReference type="ChEBI" id="CHEBI:15378"/>
        <dbReference type="ChEBI" id="CHEBI:15379"/>
        <dbReference type="ChEBI" id="CHEBI:29033"/>
        <dbReference type="ChEBI" id="CHEBI:29034"/>
        <dbReference type="EC" id="7.1.1.9"/>
    </reaction>
    <physiologicalReaction direction="left-to-right" evidence="9">
        <dbReference type="Rhea" id="RHEA:11437"/>
    </physiologicalReaction>
</comment>
<evidence type="ECO:0000313" key="13">
    <source>
        <dbReference type="Proteomes" id="UP000075809"/>
    </source>
</evidence>
<dbReference type="GO" id="GO:0004129">
    <property type="term" value="F:cytochrome-c oxidase activity"/>
    <property type="evidence" value="ECO:0007669"/>
    <property type="project" value="UniProtKB-EC"/>
</dbReference>
<keyword evidence="10" id="KW-1133">Transmembrane helix</keyword>
<comment type="cofactor">
    <cofactor evidence="1">
        <name>Cu cation</name>
        <dbReference type="ChEBI" id="CHEBI:23378"/>
    </cofactor>
</comment>
<evidence type="ECO:0000256" key="7">
    <source>
        <dbReference type="ARBA" id="ARBA00023136"/>
    </source>
</evidence>
<evidence type="ECO:0000256" key="4">
    <source>
        <dbReference type="ARBA" id="ARBA00022692"/>
    </source>
</evidence>
<keyword evidence="13" id="KW-1185">Reference proteome</keyword>
<dbReference type="Pfam" id="PF00116">
    <property type="entry name" value="COX2"/>
    <property type="match status" value="1"/>
</dbReference>
<evidence type="ECO:0000256" key="8">
    <source>
        <dbReference type="ARBA" id="ARBA00031389"/>
    </source>
</evidence>
<organism evidence="12 13">
    <name type="scientific">Mycetomoellerius zeteki</name>
    <dbReference type="NCBI Taxonomy" id="64791"/>
    <lineage>
        <taxon>Eukaryota</taxon>
        <taxon>Metazoa</taxon>
        <taxon>Ecdysozoa</taxon>
        <taxon>Arthropoda</taxon>
        <taxon>Hexapoda</taxon>
        <taxon>Insecta</taxon>
        <taxon>Pterygota</taxon>
        <taxon>Neoptera</taxon>
        <taxon>Endopterygota</taxon>
        <taxon>Hymenoptera</taxon>
        <taxon>Apocrita</taxon>
        <taxon>Aculeata</taxon>
        <taxon>Formicoidea</taxon>
        <taxon>Formicidae</taxon>
        <taxon>Myrmicinae</taxon>
        <taxon>Mycetomoellerius</taxon>
    </lineage>
</organism>
<name>A0A151X5P2_9HYME</name>
<reference evidence="12 13" key="1">
    <citation type="submission" date="2015-09" db="EMBL/GenBank/DDBJ databases">
        <title>Trachymyrmex zeteki WGS genome.</title>
        <authorList>
            <person name="Nygaard S."/>
            <person name="Hu H."/>
            <person name="Boomsma J."/>
            <person name="Zhang G."/>
        </authorList>
    </citation>
    <scope>NUCLEOTIDE SEQUENCE [LARGE SCALE GENOMIC DNA]</scope>
    <source>
        <strain evidence="12">Tzet28-1</strain>
        <tissue evidence="12">Whole body</tissue>
    </source>
</reference>
<sequence>MIFFHDTTMVVLVFITVLIFFIMLRFVGNNLVNRYLLENQTIEVYSDFLNIEFDSFIVPGDQLELGGFRLLDVDNRCVLPFKYPIRVLTTSMDLDDFIVSKDTAFSRDGIHQLPERWLKVIESN</sequence>
<evidence type="ECO:0000256" key="1">
    <source>
        <dbReference type="ARBA" id="ARBA00001935"/>
    </source>
</evidence>
<keyword evidence="6" id="KW-0249">Electron transport</keyword>
<proteinExistence type="predicted"/>
<keyword evidence="3" id="KW-0813">Transport</keyword>
<evidence type="ECO:0000256" key="10">
    <source>
        <dbReference type="SAM" id="Phobius"/>
    </source>
</evidence>
<dbReference type="InterPro" id="IPR036257">
    <property type="entry name" value="Cyt_c_oxidase_su2_TM_sf"/>
</dbReference>
<dbReference type="GO" id="GO:0005507">
    <property type="term" value="F:copper ion binding"/>
    <property type="evidence" value="ECO:0007669"/>
    <property type="project" value="InterPro"/>
</dbReference>
<dbReference type="SUPFAM" id="SSF49503">
    <property type="entry name" value="Cupredoxins"/>
    <property type="match status" value="1"/>
</dbReference>
<dbReference type="Gene3D" id="1.10.287.90">
    <property type="match status" value="1"/>
</dbReference>
<dbReference type="Proteomes" id="UP000075809">
    <property type="component" value="Unassembled WGS sequence"/>
</dbReference>
<feature type="transmembrane region" description="Helical" evidence="10">
    <location>
        <begin position="6"/>
        <end position="27"/>
    </location>
</feature>
<accession>A0A151X5P2</accession>
<keyword evidence="4 10" id="KW-0812">Transmembrane</keyword>
<feature type="domain" description="Cytochrome oxidase subunit II copper A binding" evidence="11">
    <location>
        <begin position="19"/>
        <end position="124"/>
    </location>
</feature>
<evidence type="ECO:0000259" key="11">
    <source>
        <dbReference type="PROSITE" id="PS50857"/>
    </source>
</evidence>
<keyword evidence="7 10" id="KW-0472">Membrane</keyword>
<dbReference type="GO" id="GO:0016020">
    <property type="term" value="C:membrane"/>
    <property type="evidence" value="ECO:0007669"/>
    <property type="project" value="UniProtKB-SubCell"/>
</dbReference>
<evidence type="ECO:0000256" key="6">
    <source>
        <dbReference type="ARBA" id="ARBA00022982"/>
    </source>
</evidence>
<protein>
    <recommendedName>
        <fullName evidence="8">Cytochrome c oxidase polypeptide II</fullName>
    </recommendedName>
</protein>
<dbReference type="PROSITE" id="PS50857">
    <property type="entry name" value="COX2_CUA"/>
    <property type="match status" value="1"/>
</dbReference>
<dbReference type="STRING" id="64791.A0A151X5P2"/>
<evidence type="ECO:0000313" key="12">
    <source>
        <dbReference type="EMBL" id="KYQ55644.1"/>
    </source>
</evidence>